<gene>
    <name evidence="2" type="ORF">SAMN05421663_101557</name>
</gene>
<keyword evidence="3" id="KW-1185">Reference proteome</keyword>
<dbReference type="GO" id="GO:0003690">
    <property type="term" value="F:double-stranded DNA binding"/>
    <property type="evidence" value="ECO:0007669"/>
    <property type="project" value="InterPro"/>
</dbReference>
<name>A0A1G6JDE5_9BACI</name>
<dbReference type="Gene3D" id="6.10.10.80">
    <property type="entry name" value="Small, acid-soluble spore protein, alpha/beta type-like"/>
    <property type="match status" value="1"/>
</dbReference>
<proteinExistence type="predicted"/>
<evidence type="ECO:0000256" key="1">
    <source>
        <dbReference type="SAM" id="MobiDB-lite"/>
    </source>
</evidence>
<dbReference type="Proteomes" id="UP000198666">
    <property type="component" value="Unassembled WGS sequence"/>
</dbReference>
<dbReference type="GO" id="GO:0006265">
    <property type="term" value="P:DNA topological change"/>
    <property type="evidence" value="ECO:0007669"/>
    <property type="project" value="InterPro"/>
</dbReference>
<feature type="compositionally biased region" description="Basic and acidic residues" evidence="1">
    <location>
        <begin position="39"/>
        <end position="48"/>
    </location>
</feature>
<sequence length="73" mass="8340">MTRRNRILVPQAREGLDRLKHQIIQEANQPYKTEQAGDLGDRTSRENGKTGGSIGGNMVRELIRMAEENLKHR</sequence>
<dbReference type="EMBL" id="FMZB01000001">
    <property type="protein sequence ID" value="SDC16720.1"/>
    <property type="molecule type" value="Genomic_DNA"/>
</dbReference>
<feature type="region of interest" description="Disordered" evidence="1">
    <location>
        <begin position="27"/>
        <end position="57"/>
    </location>
</feature>
<evidence type="ECO:0000313" key="3">
    <source>
        <dbReference type="Proteomes" id="UP000198666"/>
    </source>
</evidence>
<reference evidence="3" key="1">
    <citation type="submission" date="2016-10" db="EMBL/GenBank/DDBJ databases">
        <authorList>
            <person name="Varghese N."/>
            <person name="Submissions S."/>
        </authorList>
    </citation>
    <scope>NUCLEOTIDE SEQUENCE [LARGE SCALE GENOMIC DNA]</scope>
    <source>
        <strain evidence="3">DSM 21620</strain>
    </source>
</reference>
<dbReference type="OrthoDB" id="1683773at2"/>
<dbReference type="InterPro" id="IPR038300">
    <property type="entry name" value="SASP_sf_alpha/beta"/>
</dbReference>
<protein>
    <submittedName>
        <fullName evidence="2">Small, acid-soluble spore protein, alpha/beta type</fullName>
    </submittedName>
</protein>
<evidence type="ECO:0000313" key="2">
    <source>
        <dbReference type="EMBL" id="SDC16720.1"/>
    </source>
</evidence>
<dbReference type="STRING" id="361279.SAMN05421663_101557"/>
<dbReference type="AlphaFoldDB" id="A0A1G6JDE5"/>
<dbReference type="Pfam" id="PF00269">
    <property type="entry name" value="SASP"/>
    <property type="match status" value="1"/>
</dbReference>
<accession>A0A1G6JDE5</accession>
<dbReference type="RefSeq" id="WP_093725721.1">
    <property type="nucleotide sequence ID" value="NZ_FMZB01000001.1"/>
</dbReference>
<organism evidence="2 3">
    <name type="scientific">Terribacillus halophilus</name>
    <dbReference type="NCBI Taxonomy" id="361279"/>
    <lineage>
        <taxon>Bacteria</taxon>
        <taxon>Bacillati</taxon>
        <taxon>Bacillota</taxon>
        <taxon>Bacilli</taxon>
        <taxon>Bacillales</taxon>
        <taxon>Bacillaceae</taxon>
        <taxon>Terribacillus</taxon>
    </lineage>
</organism>
<dbReference type="InterPro" id="IPR001448">
    <property type="entry name" value="SASP_alpha/beta-type"/>
</dbReference>